<keyword evidence="6 9" id="KW-0472">Membrane</keyword>
<dbReference type="Proteomes" id="UP000199009">
    <property type="component" value="Chromosome I"/>
</dbReference>
<keyword evidence="5 9" id="KW-1133">Transmembrane helix</keyword>
<feature type="transmembrane region" description="Helical" evidence="9">
    <location>
        <begin position="104"/>
        <end position="125"/>
    </location>
</feature>
<keyword evidence="2" id="KW-1003">Cell membrane</keyword>
<evidence type="ECO:0000256" key="4">
    <source>
        <dbReference type="ARBA" id="ARBA00022692"/>
    </source>
</evidence>
<evidence type="ECO:0000256" key="7">
    <source>
        <dbReference type="ARBA" id="ARBA00023306"/>
    </source>
</evidence>
<dbReference type="PANTHER" id="PTHR37820:SF1">
    <property type="entry name" value="CELL DIVISION PROTEIN FTSQ"/>
    <property type="match status" value="1"/>
</dbReference>
<dbReference type="PANTHER" id="PTHR37820">
    <property type="entry name" value="CELL DIVISION PROTEIN DIVIB"/>
    <property type="match status" value="1"/>
</dbReference>
<feature type="region of interest" description="Disordered" evidence="8">
    <location>
        <begin position="1"/>
        <end position="71"/>
    </location>
</feature>
<keyword evidence="4 9" id="KW-0812">Transmembrane</keyword>
<evidence type="ECO:0000313" key="12">
    <source>
        <dbReference type="Proteomes" id="UP000199009"/>
    </source>
</evidence>
<dbReference type="EMBL" id="LT629692">
    <property type="protein sequence ID" value="SDH31135.1"/>
    <property type="molecule type" value="Genomic_DNA"/>
</dbReference>
<dbReference type="Gene3D" id="3.10.20.310">
    <property type="entry name" value="membrane protein fhac"/>
    <property type="match status" value="1"/>
</dbReference>
<sequence>MRRPPPLPPAAPPAAQPTSGAPSRTRASDLPDQEQASSPIAPVIPLSATPGSDASNRPIAGEPFPPADDNPVRLREVWSAARARRKALRAEMRRFTGRQRRRRALWLGAVTAVVLLVLGTLGAAYSPLFAVEDVRIIGAQQLDTGAVQEALAGQVGTPLPLVDESEVKAALVAFPLIESYSLEARPPHELIVRIVERTPVGVIQTAAGFSLVDAAGVVLSTTQTPAAGRPLLSVEGGTGSRAFESVGRVIRSLPESILTQVTAVTATTPDDVTLSLGGSNASIVWGSAEDSAYKAVVLATAMAARPPASVSVYDVSSPNAIVVR</sequence>
<evidence type="ECO:0000313" key="11">
    <source>
        <dbReference type="EMBL" id="SDH31135.1"/>
    </source>
</evidence>
<evidence type="ECO:0000259" key="10">
    <source>
        <dbReference type="PROSITE" id="PS51779"/>
    </source>
</evidence>
<keyword evidence="3 11" id="KW-0132">Cell division</keyword>
<dbReference type="GO" id="GO:0005886">
    <property type="term" value="C:plasma membrane"/>
    <property type="evidence" value="ECO:0007669"/>
    <property type="project" value="TreeGrafter"/>
</dbReference>
<accession>A0A1G8BD36</accession>
<gene>
    <name evidence="11" type="ORF">SAMN04489810_2784</name>
</gene>
<keyword evidence="7" id="KW-0131">Cell cycle</keyword>
<evidence type="ECO:0000256" key="5">
    <source>
        <dbReference type="ARBA" id="ARBA00022989"/>
    </source>
</evidence>
<comment type="subcellular location">
    <subcellularLocation>
        <location evidence="1">Membrane</location>
    </subcellularLocation>
</comment>
<dbReference type="GO" id="GO:0051301">
    <property type="term" value="P:cell division"/>
    <property type="evidence" value="ECO:0007669"/>
    <property type="project" value="UniProtKB-KW"/>
</dbReference>
<evidence type="ECO:0000256" key="6">
    <source>
        <dbReference type="ARBA" id="ARBA00023136"/>
    </source>
</evidence>
<dbReference type="PROSITE" id="PS51779">
    <property type="entry name" value="POTRA"/>
    <property type="match status" value="1"/>
</dbReference>
<feature type="domain" description="POTRA" evidence="10">
    <location>
        <begin position="129"/>
        <end position="197"/>
    </location>
</feature>
<feature type="compositionally biased region" description="Pro residues" evidence="8">
    <location>
        <begin position="1"/>
        <end position="15"/>
    </location>
</feature>
<dbReference type="InterPro" id="IPR050487">
    <property type="entry name" value="FtsQ_DivIB"/>
</dbReference>
<evidence type="ECO:0000256" key="3">
    <source>
        <dbReference type="ARBA" id="ARBA00022618"/>
    </source>
</evidence>
<organism evidence="11 12">
    <name type="scientific">Microbacterium pygmaeum</name>
    <dbReference type="NCBI Taxonomy" id="370764"/>
    <lineage>
        <taxon>Bacteria</taxon>
        <taxon>Bacillati</taxon>
        <taxon>Actinomycetota</taxon>
        <taxon>Actinomycetes</taxon>
        <taxon>Micrococcales</taxon>
        <taxon>Microbacteriaceae</taxon>
        <taxon>Microbacterium</taxon>
    </lineage>
</organism>
<dbReference type="Pfam" id="PF03799">
    <property type="entry name" value="FtsQ_DivIB_C"/>
    <property type="match status" value="1"/>
</dbReference>
<dbReference type="AlphaFoldDB" id="A0A1G8BD36"/>
<dbReference type="InterPro" id="IPR005548">
    <property type="entry name" value="Cell_div_FtsQ/DivIB_C"/>
</dbReference>
<protein>
    <submittedName>
        <fullName evidence="11">Cell division protein FtsQ</fullName>
    </submittedName>
</protein>
<dbReference type="InterPro" id="IPR013685">
    <property type="entry name" value="POTRA_FtsQ_type"/>
</dbReference>
<proteinExistence type="predicted"/>
<evidence type="ECO:0000256" key="2">
    <source>
        <dbReference type="ARBA" id="ARBA00022475"/>
    </source>
</evidence>
<dbReference type="OrthoDB" id="4793367at2"/>
<evidence type="ECO:0000256" key="8">
    <source>
        <dbReference type="SAM" id="MobiDB-lite"/>
    </source>
</evidence>
<keyword evidence="12" id="KW-1185">Reference proteome</keyword>
<evidence type="ECO:0000256" key="9">
    <source>
        <dbReference type="SAM" id="Phobius"/>
    </source>
</evidence>
<name>A0A1G8BD36_9MICO</name>
<reference evidence="11 12" key="1">
    <citation type="submission" date="2016-10" db="EMBL/GenBank/DDBJ databases">
        <authorList>
            <person name="de Groot N.N."/>
        </authorList>
    </citation>
    <scope>NUCLEOTIDE SEQUENCE [LARGE SCALE GENOMIC DNA]</scope>
    <source>
        <strain evidence="11 12">DSM 23142</strain>
    </source>
</reference>
<dbReference type="STRING" id="370764.SAMN04489810_2784"/>
<dbReference type="InterPro" id="IPR034746">
    <property type="entry name" value="POTRA"/>
</dbReference>
<dbReference type="Pfam" id="PF08478">
    <property type="entry name" value="POTRA_1"/>
    <property type="match status" value="1"/>
</dbReference>
<evidence type="ECO:0000256" key="1">
    <source>
        <dbReference type="ARBA" id="ARBA00004370"/>
    </source>
</evidence>